<evidence type="ECO:0000259" key="4">
    <source>
        <dbReference type="Pfam" id="PF00534"/>
    </source>
</evidence>
<name>A0A6A9UVS9_9ACTN</name>
<dbReference type="PANTHER" id="PTHR12526:SF640">
    <property type="entry name" value="COLANIC ACID BIOSYNTHESIS GLYCOSYLTRANSFERASE WCAL-RELATED"/>
    <property type="match status" value="1"/>
</dbReference>
<evidence type="ECO:0000256" key="1">
    <source>
        <dbReference type="ARBA" id="ARBA00009481"/>
    </source>
</evidence>
<keyword evidence="6" id="KW-1185">Reference proteome</keyword>
<accession>A0A6A9UVS9</accession>
<dbReference type="Gene3D" id="3.40.50.2000">
    <property type="entry name" value="Glycogen Phosphorylase B"/>
    <property type="match status" value="2"/>
</dbReference>
<dbReference type="InterPro" id="IPR001296">
    <property type="entry name" value="Glyco_trans_1"/>
</dbReference>
<evidence type="ECO:0000256" key="3">
    <source>
        <dbReference type="ARBA" id="ARBA00022679"/>
    </source>
</evidence>
<dbReference type="SUPFAM" id="SSF53756">
    <property type="entry name" value="UDP-Glycosyltransferase/glycogen phosphorylase"/>
    <property type="match status" value="1"/>
</dbReference>
<keyword evidence="3 5" id="KW-0808">Transferase</keyword>
<protein>
    <submittedName>
        <fullName evidence="5">Glycosyltransferase</fullName>
    </submittedName>
</protein>
<dbReference type="PANTHER" id="PTHR12526">
    <property type="entry name" value="GLYCOSYLTRANSFERASE"/>
    <property type="match status" value="1"/>
</dbReference>
<proteinExistence type="inferred from homology"/>
<evidence type="ECO:0000313" key="6">
    <source>
        <dbReference type="Proteomes" id="UP000435304"/>
    </source>
</evidence>
<organism evidence="5 6">
    <name type="scientific">Auraticoccus cholistanensis</name>
    <dbReference type="NCBI Taxonomy" id="2656650"/>
    <lineage>
        <taxon>Bacteria</taxon>
        <taxon>Bacillati</taxon>
        <taxon>Actinomycetota</taxon>
        <taxon>Actinomycetes</taxon>
        <taxon>Propionibacteriales</taxon>
        <taxon>Propionibacteriaceae</taxon>
        <taxon>Auraticoccus</taxon>
    </lineage>
</organism>
<evidence type="ECO:0000313" key="5">
    <source>
        <dbReference type="EMBL" id="MVA75674.1"/>
    </source>
</evidence>
<reference evidence="5 6" key="1">
    <citation type="submission" date="2019-12" db="EMBL/GenBank/DDBJ databases">
        <title>Auraticoccus cholistani sp. nov., an actinomycete isolated from soil of Cholistan desert.</title>
        <authorList>
            <person name="Cheema M.T."/>
        </authorList>
    </citation>
    <scope>NUCLEOTIDE SEQUENCE [LARGE SCALE GENOMIC DNA]</scope>
    <source>
        <strain evidence="5 6">F435</strain>
    </source>
</reference>
<keyword evidence="2" id="KW-0328">Glycosyltransferase</keyword>
<sequence>MLSLPVPAAAESTDGPRRRLVLVVRADPVICGHSGEARCLAEVALTRGYTDVRILTWTLDRLVESGLPLKPLEHVQPYSPGITVERPEPVGDYRVPDGRHLAGLTGRLVELFTDGVPTHAMSLYLSPHATAVTDAARTARRLGAAPELVTIAEAVGSDVTNVVRDCVASGRYGAAIQVLSTYLDNDHCVAVSEYTKELVVGEAARLDAATGTRFAEQLAERVRVSYPAVDSSAYLQLDADRADEVLGARGLVAGGYVLFLSRLASAKGLDDLVAAYVGSRASERVRLVLAGRGPQEAELRGWVEASGLADRIDVLTDVDDDEKSALMAGSAAFVLPSRPQPEFVETFGIALVESMLAGGGPVVTCPTGGIPEAVGDTAVLVPASDPRALRAALDEVVCDWTPQQRRAARARARSHALGFDRHAVFDALFGPVLPPPPVASVA</sequence>
<dbReference type="RefSeq" id="WP_331714459.1">
    <property type="nucleotide sequence ID" value="NZ_WPCU01000005.1"/>
</dbReference>
<dbReference type="Pfam" id="PF00534">
    <property type="entry name" value="Glycos_transf_1"/>
    <property type="match status" value="1"/>
</dbReference>
<comment type="similarity">
    <text evidence="1">Belongs to the glycosyltransferase group 1 family. Glycosyltransferase 4 subfamily.</text>
</comment>
<evidence type="ECO:0000256" key="2">
    <source>
        <dbReference type="ARBA" id="ARBA00022676"/>
    </source>
</evidence>
<feature type="domain" description="Glycosyl transferase family 1" evidence="4">
    <location>
        <begin position="256"/>
        <end position="412"/>
    </location>
</feature>
<comment type="caution">
    <text evidence="5">The sequence shown here is derived from an EMBL/GenBank/DDBJ whole genome shotgun (WGS) entry which is preliminary data.</text>
</comment>
<dbReference type="EMBL" id="WPCU01000005">
    <property type="protein sequence ID" value="MVA75674.1"/>
    <property type="molecule type" value="Genomic_DNA"/>
</dbReference>
<dbReference type="GO" id="GO:0016757">
    <property type="term" value="F:glycosyltransferase activity"/>
    <property type="evidence" value="ECO:0007669"/>
    <property type="project" value="UniProtKB-KW"/>
</dbReference>
<gene>
    <name evidence="5" type="ORF">GC722_06495</name>
</gene>
<dbReference type="AlphaFoldDB" id="A0A6A9UVS9"/>
<dbReference type="Proteomes" id="UP000435304">
    <property type="component" value="Unassembled WGS sequence"/>
</dbReference>